<dbReference type="PANTHER" id="PTHR22883">
    <property type="entry name" value="ZINC FINGER DHHC DOMAIN CONTAINING PROTEIN"/>
    <property type="match status" value="1"/>
</dbReference>
<comment type="domain">
    <text evidence="8">The DHHC domain is required for palmitoyltransferase activity.</text>
</comment>
<dbReference type="EC" id="2.3.1.225" evidence="8"/>
<dbReference type="GO" id="GO:0019706">
    <property type="term" value="F:protein-cysteine S-palmitoyltransferase activity"/>
    <property type="evidence" value="ECO:0007669"/>
    <property type="project" value="UniProtKB-EC"/>
</dbReference>
<organism evidence="11 12">
    <name type="scientific">Albugo candida</name>
    <dbReference type="NCBI Taxonomy" id="65357"/>
    <lineage>
        <taxon>Eukaryota</taxon>
        <taxon>Sar</taxon>
        <taxon>Stramenopiles</taxon>
        <taxon>Oomycota</taxon>
        <taxon>Peronosporomycetes</taxon>
        <taxon>Albuginales</taxon>
        <taxon>Albuginaceae</taxon>
        <taxon>Albugo</taxon>
    </lineage>
</organism>
<dbReference type="STRING" id="65357.A0A024GQG5"/>
<dbReference type="Pfam" id="PF01529">
    <property type="entry name" value="DHHC"/>
    <property type="match status" value="1"/>
</dbReference>
<comment type="catalytic activity">
    <reaction evidence="8">
        <text>L-cysteinyl-[protein] + hexadecanoyl-CoA = S-hexadecanoyl-L-cysteinyl-[protein] + CoA</text>
        <dbReference type="Rhea" id="RHEA:36683"/>
        <dbReference type="Rhea" id="RHEA-COMP:10131"/>
        <dbReference type="Rhea" id="RHEA-COMP:11032"/>
        <dbReference type="ChEBI" id="CHEBI:29950"/>
        <dbReference type="ChEBI" id="CHEBI:57287"/>
        <dbReference type="ChEBI" id="CHEBI:57379"/>
        <dbReference type="ChEBI" id="CHEBI:74151"/>
        <dbReference type="EC" id="2.3.1.225"/>
    </reaction>
</comment>
<name>A0A024GQG5_9STRA</name>
<dbReference type="EMBL" id="CAIX01000268">
    <property type="protein sequence ID" value="CCI49021.1"/>
    <property type="molecule type" value="Genomic_DNA"/>
</dbReference>
<evidence type="ECO:0000256" key="8">
    <source>
        <dbReference type="RuleBase" id="RU079119"/>
    </source>
</evidence>
<comment type="subcellular location">
    <subcellularLocation>
        <location evidence="1">Membrane</location>
        <topology evidence="1">Multi-pass membrane protein</topology>
    </subcellularLocation>
</comment>
<feature type="transmembrane region" description="Helical" evidence="8">
    <location>
        <begin position="93"/>
        <end position="115"/>
    </location>
</feature>
<sequence>MVNYHRMNVSSSENATTNSTTPPSQTPTSRVSAVAHMPETVLEVENAPKRGSKTKRVRWRWCIPIGSTRVLCTYTSGYIGYFPTTCHIGPDRFWMLLTYTIILAPIIIVASVTQLGETSIELACQTALAVTTFLTLILFSMTACSDPGMIFEERKNISLEVYTPGSPPVTLLTAPMESEDEPVQEMIVCASCHISRPVNASHCYDCNACILELDHHCPWTGKCIGKRTLYWFYAFLASITCHLVVAAITIAYTFL</sequence>
<feature type="transmembrane region" description="Helical" evidence="8">
    <location>
        <begin position="230"/>
        <end position="254"/>
    </location>
</feature>
<keyword evidence="5 8" id="KW-0472">Membrane</keyword>
<keyword evidence="3 8" id="KW-0812">Transmembrane</keyword>
<protein>
    <recommendedName>
        <fullName evidence="8">Palmitoyltransferase</fullName>
        <ecNumber evidence="8">2.3.1.225</ecNumber>
    </recommendedName>
</protein>
<keyword evidence="2 8" id="KW-0808">Transferase</keyword>
<evidence type="ECO:0000256" key="6">
    <source>
        <dbReference type="ARBA" id="ARBA00023315"/>
    </source>
</evidence>
<evidence type="ECO:0000256" key="5">
    <source>
        <dbReference type="ARBA" id="ARBA00023136"/>
    </source>
</evidence>
<accession>A0A024GQG5</accession>
<comment type="similarity">
    <text evidence="7">Belongs to the DHHC palmitoyltransferase family. PFA5 subfamily.</text>
</comment>
<dbReference type="Proteomes" id="UP000053237">
    <property type="component" value="Unassembled WGS sequence"/>
</dbReference>
<feature type="domain" description="Palmitoyltransferase DHHC" evidence="10">
    <location>
        <begin position="188"/>
        <end position="254"/>
    </location>
</feature>
<comment type="caution">
    <text evidence="11">The sequence shown here is derived from an EMBL/GenBank/DDBJ whole genome shotgun (WGS) entry which is preliminary data.</text>
</comment>
<dbReference type="PROSITE" id="PS50216">
    <property type="entry name" value="DHHC"/>
    <property type="match status" value="1"/>
</dbReference>
<evidence type="ECO:0000256" key="7">
    <source>
        <dbReference type="ARBA" id="ARBA00038298"/>
    </source>
</evidence>
<keyword evidence="6 8" id="KW-0012">Acyltransferase</keyword>
<dbReference type="InterPro" id="IPR039859">
    <property type="entry name" value="PFA4/ZDH16/20/ERF2-like"/>
</dbReference>
<keyword evidence="12" id="KW-1185">Reference proteome</keyword>
<evidence type="ECO:0000256" key="9">
    <source>
        <dbReference type="SAM" id="MobiDB-lite"/>
    </source>
</evidence>
<dbReference type="GO" id="GO:0005794">
    <property type="term" value="C:Golgi apparatus"/>
    <property type="evidence" value="ECO:0007669"/>
    <property type="project" value="TreeGrafter"/>
</dbReference>
<dbReference type="AlphaFoldDB" id="A0A024GQG5"/>
<feature type="region of interest" description="Disordered" evidence="9">
    <location>
        <begin position="1"/>
        <end position="30"/>
    </location>
</feature>
<evidence type="ECO:0000256" key="3">
    <source>
        <dbReference type="ARBA" id="ARBA00022692"/>
    </source>
</evidence>
<proteinExistence type="inferred from homology"/>
<dbReference type="InParanoid" id="A0A024GQG5"/>
<dbReference type="FunCoup" id="A0A024GQG5">
    <property type="interactions" value="29"/>
</dbReference>
<feature type="transmembrane region" description="Helical" evidence="8">
    <location>
        <begin position="127"/>
        <end position="145"/>
    </location>
</feature>
<evidence type="ECO:0000259" key="10">
    <source>
        <dbReference type="Pfam" id="PF01529"/>
    </source>
</evidence>
<dbReference type="GO" id="GO:0005783">
    <property type="term" value="C:endoplasmic reticulum"/>
    <property type="evidence" value="ECO:0007669"/>
    <property type="project" value="TreeGrafter"/>
</dbReference>
<dbReference type="OrthoDB" id="9909019at2759"/>
<reference evidence="11 12" key="1">
    <citation type="submission" date="2012-05" db="EMBL/GenBank/DDBJ databases">
        <title>Recombination and specialization in a pathogen metapopulation.</title>
        <authorList>
            <person name="Gardiner A."/>
            <person name="Kemen E."/>
            <person name="Schultz-Larsen T."/>
            <person name="MacLean D."/>
            <person name="Van Oosterhout C."/>
            <person name="Jones J.D.G."/>
        </authorList>
    </citation>
    <scope>NUCLEOTIDE SEQUENCE [LARGE SCALE GENOMIC DNA]</scope>
    <source>
        <strain evidence="11 12">Ac Nc2</strain>
    </source>
</reference>
<evidence type="ECO:0000313" key="11">
    <source>
        <dbReference type="EMBL" id="CCI49021.1"/>
    </source>
</evidence>
<dbReference type="PANTHER" id="PTHR22883:SF23">
    <property type="entry name" value="PALMITOYLTRANSFERASE ZDHHC6"/>
    <property type="match status" value="1"/>
</dbReference>
<evidence type="ECO:0000256" key="2">
    <source>
        <dbReference type="ARBA" id="ARBA00022679"/>
    </source>
</evidence>
<dbReference type="InterPro" id="IPR001594">
    <property type="entry name" value="Palmitoyltrfase_DHHC"/>
</dbReference>
<gene>
    <name evidence="11" type="ORF">BN9_102750</name>
</gene>
<dbReference type="GO" id="GO:0006612">
    <property type="term" value="P:protein targeting to membrane"/>
    <property type="evidence" value="ECO:0007669"/>
    <property type="project" value="TreeGrafter"/>
</dbReference>
<keyword evidence="4 8" id="KW-1133">Transmembrane helix</keyword>
<evidence type="ECO:0000256" key="1">
    <source>
        <dbReference type="ARBA" id="ARBA00004141"/>
    </source>
</evidence>
<dbReference type="GO" id="GO:0016020">
    <property type="term" value="C:membrane"/>
    <property type="evidence" value="ECO:0007669"/>
    <property type="project" value="UniProtKB-SubCell"/>
</dbReference>
<evidence type="ECO:0000313" key="12">
    <source>
        <dbReference type="Proteomes" id="UP000053237"/>
    </source>
</evidence>
<feature type="compositionally biased region" description="Low complexity" evidence="9">
    <location>
        <begin position="8"/>
        <end position="29"/>
    </location>
</feature>
<evidence type="ECO:0000256" key="4">
    <source>
        <dbReference type="ARBA" id="ARBA00022989"/>
    </source>
</evidence>